<dbReference type="InterPro" id="IPR052164">
    <property type="entry name" value="Anthracycline_SecMetBiosynth"/>
</dbReference>
<reference evidence="2 3" key="1">
    <citation type="submission" date="2024-10" db="EMBL/GenBank/DDBJ databases">
        <title>The Natural Products Discovery Center: Release of the First 8490 Sequenced Strains for Exploring Actinobacteria Biosynthetic Diversity.</title>
        <authorList>
            <person name="Kalkreuter E."/>
            <person name="Kautsar S.A."/>
            <person name="Yang D."/>
            <person name="Bader C.D."/>
            <person name="Teijaro C.N."/>
            <person name="Fluegel L."/>
            <person name="Davis C.M."/>
            <person name="Simpson J.R."/>
            <person name="Lauterbach L."/>
            <person name="Steele A.D."/>
            <person name="Gui C."/>
            <person name="Meng S."/>
            <person name="Li G."/>
            <person name="Viehrig K."/>
            <person name="Ye F."/>
            <person name="Su P."/>
            <person name="Kiefer A.F."/>
            <person name="Nichols A."/>
            <person name="Cepeda A.J."/>
            <person name="Yan W."/>
            <person name="Fan B."/>
            <person name="Jiang Y."/>
            <person name="Adhikari A."/>
            <person name="Zheng C.-J."/>
            <person name="Schuster L."/>
            <person name="Cowan T.M."/>
            <person name="Smanski M.J."/>
            <person name="Chevrette M.G."/>
            <person name="De Carvalho L.P.S."/>
            <person name="Shen B."/>
        </authorList>
    </citation>
    <scope>NUCLEOTIDE SEQUENCE [LARGE SCALE GENOMIC DNA]</scope>
    <source>
        <strain evidence="2 3">NPDC004045</strain>
    </source>
</reference>
<dbReference type="Pfam" id="PF00903">
    <property type="entry name" value="Glyoxalase"/>
    <property type="match status" value="2"/>
</dbReference>
<dbReference type="CDD" id="cd07247">
    <property type="entry name" value="SgaA_N_like"/>
    <property type="match status" value="2"/>
</dbReference>
<dbReference type="PANTHER" id="PTHR33993">
    <property type="entry name" value="GLYOXALASE-RELATED"/>
    <property type="match status" value="1"/>
</dbReference>
<evidence type="ECO:0000259" key="1">
    <source>
        <dbReference type="PROSITE" id="PS51819"/>
    </source>
</evidence>
<evidence type="ECO:0000313" key="3">
    <source>
        <dbReference type="Proteomes" id="UP001601444"/>
    </source>
</evidence>
<evidence type="ECO:0000313" key="2">
    <source>
        <dbReference type="EMBL" id="MFF0546077.1"/>
    </source>
</evidence>
<comment type="caution">
    <text evidence="2">The sequence shown here is derived from an EMBL/GenBank/DDBJ whole genome shotgun (WGS) entry which is preliminary data.</text>
</comment>
<dbReference type="SUPFAM" id="SSF54593">
    <property type="entry name" value="Glyoxalase/Bleomycin resistance protein/Dihydroxybiphenyl dioxygenase"/>
    <property type="match status" value="2"/>
</dbReference>
<proteinExistence type="predicted"/>
<dbReference type="InterPro" id="IPR037523">
    <property type="entry name" value="VOC_core"/>
</dbReference>
<keyword evidence="3" id="KW-1185">Reference proteome</keyword>
<name>A0ABW6PUV4_9NOCA</name>
<dbReference type="Gene3D" id="3.10.180.10">
    <property type="entry name" value="2,3-Dihydroxybiphenyl 1,2-Dioxygenase, domain 1"/>
    <property type="match status" value="2"/>
</dbReference>
<sequence>MSYTARSGDPTWVDLYTADPDRAIAFYGDLFGWTAERGGPEYGGYITFRKDGRAVAGAMGRVGEPDPLPDRWTVYLAAPDADAVTAAAKVCGGEVIVPPMPVADLGVMGVLADPGGAGVGLWQKGTFGGFETIGQATGGVWSEHDGIPTWFELMTRDYDAALGFYRQVFDWDDTFVVADTPEFRYTTLHATSPMLGGVMDGTGHLPDGVPGAWTVYFGAEDVDKAVARAVELGGGVSFEPMDTPYGRLAGLTDPTGAHFSVGGTAR</sequence>
<accession>A0ABW6PUV4</accession>
<dbReference type="RefSeq" id="WP_043655502.1">
    <property type="nucleotide sequence ID" value="NZ_JBIAMX010000018.1"/>
</dbReference>
<dbReference type="EMBL" id="JBIAMX010000018">
    <property type="protein sequence ID" value="MFF0546077.1"/>
    <property type="molecule type" value="Genomic_DNA"/>
</dbReference>
<feature type="domain" description="VOC" evidence="1">
    <location>
        <begin position="147"/>
        <end position="264"/>
    </location>
</feature>
<dbReference type="PROSITE" id="PS51819">
    <property type="entry name" value="VOC"/>
    <property type="match status" value="2"/>
</dbReference>
<gene>
    <name evidence="2" type="ORF">ACFYTF_24880</name>
</gene>
<dbReference type="Proteomes" id="UP001601444">
    <property type="component" value="Unassembled WGS sequence"/>
</dbReference>
<dbReference type="PANTHER" id="PTHR33993:SF10">
    <property type="entry name" value="CONSERVED PROTEIN"/>
    <property type="match status" value="1"/>
</dbReference>
<organism evidence="2 3">
    <name type="scientific">Nocardia thailandica</name>
    <dbReference type="NCBI Taxonomy" id="257275"/>
    <lineage>
        <taxon>Bacteria</taxon>
        <taxon>Bacillati</taxon>
        <taxon>Actinomycetota</taxon>
        <taxon>Actinomycetes</taxon>
        <taxon>Mycobacteriales</taxon>
        <taxon>Nocardiaceae</taxon>
        <taxon>Nocardia</taxon>
    </lineage>
</organism>
<dbReference type="InterPro" id="IPR004360">
    <property type="entry name" value="Glyas_Fos-R_dOase_dom"/>
</dbReference>
<dbReference type="InterPro" id="IPR029068">
    <property type="entry name" value="Glyas_Bleomycin-R_OHBP_Dase"/>
</dbReference>
<protein>
    <submittedName>
        <fullName evidence="2">VOC family protein</fullName>
    </submittedName>
</protein>
<feature type="domain" description="VOC" evidence="1">
    <location>
        <begin position="9"/>
        <end position="124"/>
    </location>
</feature>